<dbReference type="EMBL" id="CM003530">
    <property type="protein sequence ID" value="RCV18151.1"/>
    <property type="molecule type" value="Genomic_DNA"/>
</dbReference>
<evidence type="ECO:0000256" key="1">
    <source>
        <dbReference type="SAM" id="MobiDB-lite"/>
    </source>
</evidence>
<feature type="region of interest" description="Disordered" evidence="1">
    <location>
        <begin position="1"/>
        <end position="20"/>
    </location>
</feature>
<reference evidence="2" key="2">
    <citation type="submission" date="2015-07" db="EMBL/GenBank/DDBJ databases">
        <authorList>
            <person name="Noorani M."/>
        </authorList>
    </citation>
    <scope>NUCLEOTIDE SEQUENCE</scope>
    <source>
        <strain evidence="2">Yugu1</strain>
    </source>
</reference>
<organism evidence="2">
    <name type="scientific">Setaria italica</name>
    <name type="common">Foxtail millet</name>
    <name type="synonym">Panicum italicum</name>
    <dbReference type="NCBI Taxonomy" id="4555"/>
    <lineage>
        <taxon>Eukaryota</taxon>
        <taxon>Viridiplantae</taxon>
        <taxon>Streptophyta</taxon>
        <taxon>Embryophyta</taxon>
        <taxon>Tracheophyta</taxon>
        <taxon>Spermatophyta</taxon>
        <taxon>Magnoliopsida</taxon>
        <taxon>Liliopsida</taxon>
        <taxon>Poales</taxon>
        <taxon>Poaceae</taxon>
        <taxon>PACMAD clade</taxon>
        <taxon>Panicoideae</taxon>
        <taxon>Panicodae</taxon>
        <taxon>Paniceae</taxon>
        <taxon>Cenchrinae</taxon>
        <taxon>Setaria</taxon>
    </lineage>
</organism>
<proteinExistence type="predicted"/>
<evidence type="ECO:0000313" key="2">
    <source>
        <dbReference type="EMBL" id="RCV18151.1"/>
    </source>
</evidence>
<name>A0A368QJN4_SETIT</name>
<gene>
    <name evidence="2" type="ORF">SETIT_3G277400v2</name>
</gene>
<protein>
    <submittedName>
        <fullName evidence="2">Uncharacterized protein</fullName>
    </submittedName>
</protein>
<feature type="region of interest" description="Disordered" evidence="1">
    <location>
        <begin position="72"/>
        <end position="101"/>
    </location>
</feature>
<accession>A0A368QJN4</accession>
<reference evidence="2" key="1">
    <citation type="journal article" date="2012" name="Nat. Biotechnol.">
        <title>Reference genome sequence of the model plant Setaria.</title>
        <authorList>
            <person name="Bennetzen J.L."/>
            <person name="Schmutz J."/>
            <person name="Wang H."/>
            <person name="Percifield R."/>
            <person name="Hawkins J."/>
            <person name="Pontaroli A.C."/>
            <person name="Estep M."/>
            <person name="Feng L."/>
            <person name="Vaughn J.N."/>
            <person name="Grimwood J."/>
            <person name="Jenkins J."/>
            <person name="Barry K."/>
            <person name="Lindquist E."/>
            <person name="Hellsten U."/>
            <person name="Deshpande S."/>
            <person name="Wang X."/>
            <person name="Wu X."/>
            <person name="Mitros T."/>
            <person name="Triplett J."/>
            <person name="Yang X."/>
            <person name="Ye C.Y."/>
            <person name="Mauro-Herrera M."/>
            <person name="Wang L."/>
            <person name="Li P."/>
            <person name="Sharma M."/>
            <person name="Sharma R."/>
            <person name="Ronald P.C."/>
            <person name="Panaud O."/>
            <person name="Kellogg E.A."/>
            <person name="Brutnell T.P."/>
            <person name="Doust A.N."/>
            <person name="Tuskan G.A."/>
            <person name="Rokhsar D."/>
            <person name="Devos K.M."/>
        </authorList>
    </citation>
    <scope>NUCLEOTIDE SEQUENCE [LARGE SCALE GENOMIC DNA]</scope>
    <source>
        <strain evidence="2">Yugu1</strain>
    </source>
</reference>
<dbReference type="AlphaFoldDB" id="A0A368QJN4"/>
<sequence length="101" mass="10741">MPTRQRTARLPGVPAPSVTTAAAPSTIPVSFPTLNIAIVRQQLAELQIHATATPKKRSGASNADEALRLIRHTTGNLQGAPLDSGERRVPKGHEQDCKSTL</sequence>
<feature type="compositionally biased region" description="Basic and acidic residues" evidence="1">
    <location>
        <begin position="84"/>
        <end position="101"/>
    </location>
</feature>